<reference evidence="1" key="2">
    <citation type="submission" date="2025-08" db="UniProtKB">
        <authorList>
            <consortium name="RefSeq"/>
        </authorList>
    </citation>
    <scope>IDENTIFICATION</scope>
</reference>
<accession>A0AAJ8BUW1</accession>
<protein>
    <submittedName>
        <fullName evidence="1">Uncharacterized protein</fullName>
    </submittedName>
</protein>
<dbReference type="AlphaFoldDB" id="A0AAJ8BUW1"/>
<name>A0AAJ8BUW1_ASPNG</name>
<gene>
    <name evidence="1" type="ORF">An05g00360</name>
</gene>
<organism evidence="1">
    <name type="scientific">Aspergillus niger</name>
    <dbReference type="NCBI Taxonomy" id="5061"/>
    <lineage>
        <taxon>Eukaryota</taxon>
        <taxon>Fungi</taxon>
        <taxon>Dikarya</taxon>
        <taxon>Ascomycota</taxon>
        <taxon>Pezizomycotina</taxon>
        <taxon>Eurotiomycetes</taxon>
        <taxon>Eurotiomycetidae</taxon>
        <taxon>Eurotiales</taxon>
        <taxon>Aspergillaceae</taxon>
        <taxon>Aspergillus</taxon>
        <taxon>Aspergillus subgen. Circumdati</taxon>
    </lineage>
</organism>
<reference evidence="1" key="1">
    <citation type="submission" date="2025-02" db="EMBL/GenBank/DDBJ databases">
        <authorList>
            <consortium name="NCBI Genome Project"/>
        </authorList>
    </citation>
    <scope>NUCLEOTIDE SEQUENCE</scope>
</reference>
<dbReference type="RefSeq" id="XP_059603719.1">
    <property type="nucleotide sequence ID" value="XM_059747843.1"/>
</dbReference>
<dbReference type="KEGG" id="ang:An05g00360"/>
<proteinExistence type="predicted"/>
<evidence type="ECO:0000313" key="1">
    <source>
        <dbReference type="RefSeq" id="XP_059603719.1"/>
    </source>
</evidence>
<dbReference type="VEuPathDB" id="FungiDB:An05g00360"/>
<sequence>MTTTVDVRVSFDCDGTKTKPVASATIERHTNEGNGHPVGVRIFFEITYHEDDDVRRFSGNKDRWNTTSPSKGIVNRENPPATRDGWVFMGLHRSIQTSGLLHKASYRALPFWSLGRTSGSSPGGAKRFISPVDNFTRLCKTKRTNESSIVQLQITYLPSDGTHSLNCLELPFCDLFDSRSHPHLPLPLLRSVYFTLLTSTPSSSYCDLLPSLIFSFHPSRLHPQLILASAYSLPPSLL</sequence>
<dbReference type="GeneID" id="84591090"/>